<keyword evidence="1" id="KW-0812">Transmembrane</keyword>
<evidence type="ECO:0000313" key="2">
    <source>
        <dbReference type="EMBL" id="RGV70141.1"/>
    </source>
</evidence>
<keyword evidence="1" id="KW-0472">Membrane</keyword>
<dbReference type="AlphaFoldDB" id="A0A412YUU5"/>
<dbReference type="EMBL" id="QRZL01000030">
    <property type="protein sequence ID" value="RGV70141.1"/>
    <property type="molecule type" value="Genomic_DNA"/>
</dbReference>
<dbReference type="Proteomes" id="UP000283678">
    <property type="component" value="Unassembled WGS sequence"/>
</dbReference>
<dbReference type="RefSeq" id="WP_118429342.1">
    <property type="nucleotide sequence ID" value="NZ_QRZL01000030.1"/>
</dbReference>
<feature type="transmembrane region" description="Helical" evidence="1">
    <location>
        <begin position="81"/>
        <end position="101"/>
    </location>
</feature>
<feature type="transmembrane region" description="Helical" evidence="1">
    <location>
        <begin position="155"/>
        <end position="175"/>
    </location>
</feature>
<organism evidence="2 3">
    <name type="scientific">Phocaeicola dorei</name>
    <dbReference type="NCBI Taxonomy" id="357276"/>
    <lineage>
        <taxon>Bacteria</taxon>
        <taxon>Pseudomonadati</taxon>
        <taxon>Bacteroidota</taxon>
        <taxon>Bacteroidia</taxon>
        <taxon>Bacteroidales</taxon>
        <taxon>Bacteroidaceae</taxon>
        <taxon>Phocaeicola</taxon>
    </lineage>
</organism>
<sequence>MTKLVRCGINFYADVDHQKAVNDRDSLQNTKLMEHYTHLLGQLQYEGAGIWSRFNIMFGINVSLFGLETVLFNSVCQTSEYLTFIIAFGGLSFSIWSIYVMQRLWSYHEHWKNMLCEAEKTFPDEYVKLFTKIPSNLKREKKSWELWLKSYTQPFFAILSLIWLLIIVLNHAIIYTDMLNKENIIHHVGVVKIQQNENLKNNEDEKDDGFDYCDYYYNR</sequence>
<evidence type="ECO:0000313" key="3">
    <source>
        <dbReference type="Proteomes" id="UP000283678"/>
    </source>
</evidence>
<gene>
    <name evidence="2" type="ORF">DWW04_20335</name>
</gene>
<comment type="caution">
    <text evidence="2">The sequence shown here is derived from an EMBL/GenBank/DDBJ whole genome shotgun (WGS) entry which is preliminary data.</text>
</comment>
<keyword evidence="1" id="KW-1133">Transmembrane helix</keyword>
<evidence type="ECO:0000256" key="1">
    <source>
        <dbReference type="SAM" id="Phobius"/>
    </source>
</evidence>
<protein>
    <submittedName>
        <fullName evidence="2">Uncharacterized protein</fullName>
    </submittedName>
</protein>
<reference evidence="2 3" key="1">
    <citation type="submission" date="2018-08" db="EMBL/GenBank/DDBJ databases">
        <title>A genome reference for cultivated species of the human gut microbiota.</title>
        <authorList>
            <person name="Zou Y."/>
            <person name="Xue W."/>
            <person name="Luo G."/>
        </authorList>
    </citation>
    <scope>NUCLEOTIDE SEQUENCE [LARGE SCALE GENOMIC DNA]</scope>
    <source>
        <strain evidence="2 3">AF14-1AC</strain>
    </source>
</reference>
<proteinExistence type="predicted"/>
<name>A0A412YUU5_9BACT</name>
<accession>A0A412YUU5</accession>